<dbReference type="STRING" id="762948.HMPREF0733_11417"/>
<evidence type="ECO:0000313" key="3">
    <source>
        <dbReference type="Proteomes" id="UP000270988"/>
    </source>
</evidence>
<feature type="transmembrane region" description="Helical" evidence="1">
    <location>
        <begin position="129"/>
        <end position="151"/>
    </location>
</feature>
<dbReference type="EMBL" id="LR134521">
    <property type="protein sequence ID" value="VEJ28820.1"/>
    <property type="molecule type" value="Genomic_DNA"/>
</dbReference>
<proteinExistence type="predicted"/>
<evidence type="ECO:0000256" key="1">
    <source>
        <dbReference type="SAM" id="Phobius"/>
    </source>
</evidence>
<evidence type="ECO:0000313" key="2">
    <source>
        <dbReference type="EMBL" id="VEJ28820.1"/>
    </source>
</evidence>
<sequence>MKFLTALRTELGQLSYSLKARKTPQQWRDQYAAIRGIRIFNTPSVHYRGPRTEVWGIAMVKDEIDILPYIQRAQSHHQVGEPVPGNWIRRSLVYFGEVSFAFYLVHEIVIFRFIKTSLGRDMVRMDARGILMMLIILVISILAAIIAHHAIERPARIMILKASTRTL</sequence>
<protein>
    <recommendedName>
        <fullName evidence="4">Acyltransferase</fullName>
    </recommendedName>
</protein>
<dbReference type="Proteomes" id="UP000270988">
    <property type="component" value="Chromosome"/>
</dbReference>
<name>A0A448USF3_9MICC</name>
<dbReference type="AlphaFoldDB" id="A0A448USF3"/>
<evidence type="ECO:0008006" key="4">
    <source>
        <dbReference type="Google" id="ProtNLM"/>
    </source>
</evidence>
<reference evidence="2 3" key="1">
    <citation type="submission" date="2018-12" db="EMBL/GenBank/DDBJ databases">
        <authorList>
            <consortium name="Pathogen Informatics"/>
        </authorList>
    </citation>
    <scope>NUCLEOTIDE SEQUENCE [LARGE SCALE GENOMIC DNA]</scope>
    <source>
        <strain evidence="2 3">NCTC10918</strain>
    </source>
</reference>
<accession>A0A448USF3</accession>
<dbReference type="RefSeq" id="WP_048751350.1">
    <property type="nucleotide sequence ID" value="NZ_CAUQVD010000005.1"/>
</dbReference>
<feature type="transmembrane region" description="Helical" evidence="1">
    <location>
        <begin position="92"/>
        <end position="114"/>
    </location>
</feature>
<keyword evidence="1" id="KW-1133">Transmembrane helix</keyword>
<gene>
    <name evidence="2" type="ORF">NCTC10918_00058</name>
</gene>
<keyword evidence="1" id="KW-0812">Transmembrane</keyword>
<keyword evidence="1" id="KW-0472">Membrane</keyword>
<organism evidence="2 3">
    <name type="scientific">Rothia dentocariosa</name>
    <dbReference type="NCBI Taxonomy" id="2047"/>
    <lineage>
        <taxon>Bacteria</taxon>
        <taxon>Bacillati</taxon>
        <taxon>Actinomycetota</taxon>
        <taxon>Actinomycetes</taxon>
        <taxon>Micrococcales</taxon>
        <taxon>Micrococcaceae</taxon>
        <taxon>Rothia</taxon>
    </lineage>
</organism>